<protein>
    <submittedName>
        <fullName evidence="1">Uncharacterized protein</fullName>
    </submittedName>
</protein>
<evidence type="ECO:0000313" key="2">
    <source>
        <dbReference type="Proteomes" id="UP000291084"/>
    </source>
</evidence>
<name>A0A0S3RVI0_PHAAN</name>
<dbReference type="Proteomes" id="UP000291084">
    <property type="component" value="Chromosome 4"/>
</dbReference>
<gene>
    <name evidence="1" type="primary">Vigan.04G201600</name>
    <name evidence="1" type="ORF">VIGAN_04201600</name>
</gene>
<accession>A0A0S3RVI0</accession>
<sequence length="102" mass="11858">MKFLWTSAREYKEKFISKFMAIRNPSLVHGRCVDLLHPPDHRGVSIRELCERVVHHHHRVEQRRGLVRGGCRRDPHYGLVAAANNVVEEEVEVAELLRLVEA</sequence>
<reference evidence="1 2" key="1">
    <citation type="journal article" date="2015" name="Sci. Rep.">
        <title>The power of single molecule real-time sequencing technology in the de novo assembly of a eukaryotic genome.</title>
        <authorList>
            <person name="Sakai H."/>
            <person name="Naito K."/>
            <person name="Ogiso-Tanaka E."/>
            <person name="Takahashi Y."/>
            <person name="Iseki K."/>
            <person name="Muto C."/>
            <person name="Satou K."/>
            <person name="Teruya K."/>
            <person name="Shiroma A."/>
            <person name="Shimoji M."/>
            <person name="Hirano T."/>
            <person name="Itoh T."/>
            <person name="Kaga A."/>
            <person name="Tomooka N."/>
        </authorList>
    </citation>
    <scope>NUCLEOTIDE SEQUENCE [LARGE SCALE GENOMIC DNA]</scope>
    <source>
        <strain evidence="2">cv. Shumari</strain>
    </source>
</reference>
<proteinExistence type="predicted"/>
<dbReference type="EMBL" id="AP015037">
    <property type="protein sequence ID" value="BAT84599.1"/>
    <property type="molecule type" value="Genomic_DNA"/>
</dbReference>
<evidence type="ECO:0000313" key="1">
    <source>
        <dbReference type="EMBL" id="BAT84599.1"/>
    </source>
</evidence>
<dbReference type="AlphaFoldDB" id="A0A0S3RVI0"/>
<organism evidence="1 2">
    <name type="scientific">Vigna angularis var. angularis</name>
    <dbReference type="NCBI Taxonomy" id="157739"/>
    <lineage>
        <taxon>Eukaryota</taxon>
        <taxon>Viridiplantae</taxon>
        <taxon>Streptophyta</taxon>
        <taxon>Embryophyta</taxon>
        <taxon>Tracheophyta</taxon>
        <taxon>Spermatophyta</taxon>
        <taxon>Magnoliopsida</taxon>
        <taxon>eudicotyledons</taxon>
        <taxon>Gunneridae</taxon>
        <taxon>Pentapetalae</taxon>
        <taxon>rosids</taxon>
        <taxon>fabids</taxon>
        <taxon>Fabales</taxon>
        <taxon>Fabaceae</taxon>
        <taxon>Papilionoideae</taxon>
        <taxon>50 kb inversion clade</taxon>
        <taxon>NPAAA clade</taxon>
        <taxon>indigoferoid/millettioid clade</taxon>
        <taxon>Phaseoleae</taxon>
        <taxon>Vigna</taxon>
    </lineage>
</organism>
<keyword evidence="2" id="KW-1185">Reference proteome</keyword>